<dbReference type="GO" id="GO:0000049">
    <property type="term" value="F:tRNA binding"/>
    <property type="evidence" value="ECO:0007669"/>
    <property type="project" value="UniProtKB-UniRule"/>
</dbReference>
<evidence type="ECO:0000256" key="3">
    <source>
        <dbReference type="ARBA" id="ARBA00022759"/>
    </source>
</evidence>
<comment type="catalytic activity">
    <reaction evidence="6">
        <text>Endonucleolytic cleavage of RNA, removing 5'-extranucleotides from tRNA precursor.</text>
        <dbReference type="EC" id="3.1.26.5"/>
    </reaction>
</comment>
<dbReference type="GO" id="GO:0030677">
    <property type="term" value="C:ribonuclease P complex"/>
    <property type="evidence" value="ECO:0007669"/>
    <property type="project" value="TreeGrafter"/>
</dbReference>
<keyword evidence="4 6" id="KW-0378">Hydrolase</keyword>
<keyword evidence="9" id="KW-1185">Reference proteome</keyword>
<protein>
    <recommendedName>
        <fullName evidence="6 7">Ribonuclease P protein component</fullName>
        <shortName evidence="6">RNase P protein</shortName>
        <shortName evidence="6">RNaseP protein</shortName>
        <ecNumber evidence="6 7">3.1.26.5</ecNumber>
    </recommendedName>
    <alternativeName>
        <fullName evidence="6">Protein C5</fullName>
    </alternativeName>
</protein>
<evidence type="ECO:0000313" key="8">
    <source>
        <dbReference type="EMBL" id="QDQ26875.1"/>
    </source>
</evidence>
<comment type="subunit">
    <text evidence="6">Consists of a catalytic RNA component (M1 or rnpB) and a protein subunit.</text>
</comment>
<evidence type="ECO:0000256" key="4">
    <source>
        <dbReference type="ARBA" id="ARBA00022801"/>
    </source>
</evidence>
<dbReference type="GO" id="GO:0042781">
    <property type="term" value="F:3'-tRNA processing endoribonuclease activity"/>
    <property type="evidence" value="ECO:0007669"/>
    <property type="project" value="TreeGrafter"/>
</dbReference>
<reference evidence="9" key="1">
    <citation type="submission" date="2019-07" db="EMBL/GenBank/DDBJ databases">
        <title>Chitinimonas sp. nov., isolated from Ny-Alesund, arctica soil.</title>
        <authorList>
            <person name="Xu Q."/>
            <person name="Peng F."/>
        </authorList>
    </citation>
    <scope>NUCLEOTIDE SEQUENCE [LARGE SCALE GENOMIC DNA]</scope>
    <source>
        <strain evidence="9">R3-44</strain>
    </source>
</reference>
<dbReference type="Gene3D" id="3.30.230.10">
    <property type="match status" value="1"/>
</dbReference>
<dbReference type="InterPro" id="IPR014721">
    <property type="entry name" value="Ribsml_uS5_D2-typ_fold_subgr"/>
</dbReference>
<evidence type="ECO:0000313" key="9">
    <source>
        <dbReference type="Proteomes" id="UP000317550"/>
    </source>
</evidence>
<evidence type="ECO:0000256" key="6">
    <source>
        <dbReference type="HAMAP-Rule" id="MF_00227"/>
    </source>
</evidence>
<name>A0A516SFD3_9NEIS</name>
<dbReference type="EMBL" id="CP041730">
    <property type="protein sequence ID" value="QDQ26875.1"/>
    <property type="molecule type" value="Genomic_DNA"/>
</dbReference>
<comment type="function">
    <text evidence="6">RNaseP catalyzes the removal of the 5'-leader sequence from pre-tRNA to produce the mature 5'-terminus. It can also cleave other RNA substrates such as 4.5S RNA. The protein component plays an auxiliary but essential role in vivo by binding to the 5'-leader sequence and broadening the substrate specificity of the ribozyme.</text>
</comment>
<dbReference type="Proteomes" id="UP000317550">
    <property type="component" value="Chromosome"/>
</dbReference>
<dbReference type="Pfam" id="PF00825">
    <property type="entry name" value="Ribonuclease_P"/>
    <property type="match status" value="1"/>
</dbReference>
<dbReference type="AlphaFoldDB" id="A0A516SFD3"/>
<dbReference type="GO" id="GO:0001682">
    <property type="term" value="P:tRNA 5'-leader removal"/>
    <property type="evidence" value="ECO:0007669"/>
    <property type="project" value="UniProtKB-UniRule"/>
</dbReference>
<sequence>MVSWFAAVPVVVAPFWPHAAPRAVTAFRFERRLTYRFTRQQRLLKTDEFSSVFNLRRTQANSFFQVWVKPNELDRARMGVVVSKKVQRRAVGRNLIKRTARELFRHEAAKLVGLDLIVRAKRSFHRSEAAEARAALLRLFARVSPCRAS</sequence>
<keyword evidence="2 6" id="KW-0540">Nuclease</keyword>
<keyword evidence="3 6" id="KW-0255">Endonuclease</keyword>
<keyword evidence="5 6" id="KW-0694">RNA-binding</keyword>
<dbReference type="NCBIfam" id="TIGR00188">
    <property type="entry name" value="rnpA"/>
    <property type="match status" value="1"/>
</dbReference>
<evidence type="ECO:0000256" key="5">
    <source>
        <dbReference type="ARBA" id="ARBA00022884"/>
    </source>
</evidence>
<dbReference type="InterPro" id="IPR000100">
    <property type="entry name" value="RNase_P"/>
</dbReference>
<dbReference type="EC" id="3.1.26.5" evidence="6 7"/>
<gene>
    <name evidence="6 8" type="primary">rnpA</name>
    <name evidence="8" type="ORF">FNU76_11150</name>
</gene>
<dbReference type="PANTHER" id="PTHR33992">
    <property type="entry name" value="RIBONUCLEASE P PROTEIN COMPONENT"/>
    <property type="match status" value="1"/>
</dbReference>
<proteinExistence type="inferred from homology"/>
<dbReference type="KEGG" id="cari:FNU76_11150"/>
<dbReference type="PANTHER" id="PTHR33992:SF1">
    <property type="entry name" value="RIBONUCLEASE P PROTEIN COMPONENT"/>
    <property type="match status" value="1"/>
</dbReference>
<evidence type="ECO:0000256" key="1">
    <source>
        <dbReference type="ARBA" id="ARBA00022694"/>
    </source>
</evidence>
<dbReference type="HAMAP" id="MF_00227">
    <property type="entry name" value="RNase_P"/>
    <property type="match status" value="1"/>
</dbReference>
<keyword evidence="1 6" id="KW-0819">tRNA processing</keyword>
<organism evidence="8 9">
    <name type="scientific">Chitinimonas arctica</name>
    <dbReference type="NCBI Taxonomy" id="2594795"/>
    <lineage>
        <taxon>Bacteria</taxon>
        <taxon>Pseudomonadati</taxon>
        <taxon>Pseudomonadota</taxon>
        <taxon>Betaproteobacteria</taxon>
        <taxon>Neisseriales</taxon>
        <taxon>Chitinibacteraceae</taxon>
        <taxon>Chitinimonas</taxon>
    </lineage>
</organism>
<dbReference type="OrthoDB" id="398329at2"/>
<evidence type="ECO:0000256" key="2">
    <source>
        <dbReference type="ARBA" id="ARBA00022722"/>
    </source>
</evidence>
<comment type="similarity">
    <text evidence="6">Belongs to the RnpA family.</text>
</comment>
<accession>A0A516SFD3</accession>
<dbReference type="GO" id="GO:0004526">
    <property type="term" value="F:ribonuclease P activity"/>
    <property type="evidence" value="ECO:0007669"/>
    <property type="project" value="UniProtKB-UniRule"/>
</dbReference>
<dbReference type="InterPro" id="IPR020568">
    <property type="entry name" value="Ribosomal_Su5_D2-typ_SF"/>
</dbReference>
<dbReference type="SUPFAM" id="SSF54211">
    <property type="entry name" value="Ribosomal protein S5 domain 2-like"/>
    <property type="match status" value="1"/>
</dbReference>
<evidence type="ECO:0000256" key="7">
    <source>
        <dbReference type="NCBIfam" id="TIGR00188"/>
    </source>
</evidence>